<feature type="compositionally biased region" description="Basic and acidic residues" evidence="8">
    <location>
        <begin position="788"/>
        <end position="804"/>
    </location>
</feature>
<feature type="region of interest" description="Disordered" evidence="8">
    <location>
        <begin position="310"/>
        <end position="360"/>
    </location>
</feature>
<feature type="compositionally biased region" description="Basic and acidic residues" evidence="8">
    <location>
        <begin position="326"/>
        <end position="355"/>
    </location>
</feature>
<evidence type="ECO:0000313" key="11">
    <source>
        <dbReference type="Proteomes" id="UP000007494"/>
    </source>
</evidence>
<dbReference type="OrthoDB" id="332632at2759"/>
<keyword evidence="5" id="KW-0067">ATP-binding</keyword>
<evidence type="ECO:0000256" key="6">
    <source>
        <dbReference type="ARBA" id="ARBA00023242"/>
    </source>
</evidence>
<dbReference type="EMBL" id="FR823388">
    <property type="protein sequence ID" value="CBZ52381.1"/>
    <property type="molecule type" value="Genomic_DNA"/>
</dbReference>
<dbReference type="RefSeq" id="XP_003882413.1">
    <property type="nucleotide sequence ID" value="XM_003882364.1"/>
</dbReference>
<evidence type="ECO:0000256" key="8">
    <source>
        <dbReference type="SAM" id="MobiDB-lite"/>
    </source>
</evidence>
<dbReference type="GO" id="GO:0003682">
    <property type="term" value="F:chromatin binding"/>
    <property type="evidence" value="ECO:0007669"/>
    <property type="project" value="TreeGrafter"/>
</dbReference>
<dbReference type="VEuPathDB" id="ToxoDB:NCLIV_021700"/>
<evidence type="ECO:0008006" key="12">
    <source>
        <dbReference type="Google" id="ProtNLM"/>
    </source>
</evidence>
<keyword evidence="11" id="KW-1185">Reference proteome</keyword>
<feature type="region of interest" description="Disordered" evidence="8">
    <location>
        <begin position="1200"/>
        <end position="1229"/>
    </location>
</feature>
<dbReference type="InterPro" id="IPR004582">
    <property type="entry name" value="Checkpoint_prot_Rad17_Rad24"/>
</dbReference>
<dbReference type="OMA" id="LEETPCD"/>
<dbReference type="InterPro" id="IPR027417">
    <property type="entry name" value="P-loop_NTPase"/>
</dbReference>
<feature type="region of interest" description="Disordered" evidence="8">
    <location>
        <begin position="961"/>
        <end position="980"/>
    </location>
</feature>
<evidence type="ECO:0000313" key="9">
    <source>
        <dbReference type="EMBL" id="CBZ52381.1"/>
    </source>
</evidence>
<keyword evidence="7" id="KW-0131">Cell cycle</keyword>
<dbReference type="GO" id="GO:0005524">
    <property type="term" value="F:ATP binding"/>
    <property type="evidence" value="ECO:0007669"/>
    <property type="project" value="UniProtKB-KW"/>
</dbReference>
<feature type="compositionally biased region" description="Polar residues" evidence="8">
    <location>
        <begin position="73"/>
        <end position="87"/>
    </location>
</feature>
<feature type="compositionally biased region" description="Basic and acidic residues" evidence="8">
    <location>
        <begin position="753"/>
        <end position="762"/>
    </location>
</feature>
<comment type="similarity">
    <text evidence="2">Belongs to the rad17/RAD24 family.</text>
</comment>
<accession>F0VF87</accession>
<feature type="compositionally biased region" description="Pro residues" evidence="8">
    <location>
        <begin position="1211"/>
        <end position="1224"/>
    </location>
</feature>
<evidence type="ECO:0000256" key="7">
    <source>
        <dbReference type="ARBA" id="ARBA00023306"/>
    </source>
</evidence>
<dbReference type="GO" id="GO:0005634">
    <property type="term" value="C:nucleus"/>
    <property type="evidence" value="ECO:0007669"/>
    <property type="project" value="UniProtKB-SubCell"/>
</dbReference>
<reference evidence="9" key="1">
    <citation type="submission" date="2011-02" db="EMBL/GenBank/DDBJ databases">
        <authorList>
            <person name="Aslett M."/>
        </authorList>
    </citation>
    <scope>NUCLEOTIDE SEQUENCE</scope>
    <source>
        <strain evidence="9">Liverpool</strain>
    </source>
</reference>
<evidence type="ECO:0000256" key="2">
    <source>
        <dbReference type="ARBA" id="ARBA00006168"/>
    </source>
</evidence>
<evidence type="ECO:0000256" key="4">
    <source>
        <dbReference type="ARBA" id="ARBA00022763"/>
    </source>
</evidence>
<feature type="region of interest" description="Disordered" evidence="8">
    <location>
        <begin position="443"/>
        <end position="504"/>
    </location>
</feature>
<feature type="region of interest" description="Disordered" evidence="8">
    <location>
        <begin position="52"/>
        <end position="263"/>
    </location>
</feature>
<feature type="compositionally biased region" description="Low complexity" evidence="8">
    <location>
        <begin position="1040"/>
        <end position="1079"/>
    </location>
</feature>
<feature type="compositionally biased region" description="Basic and acidic residues" evidence="8">
    <location>
        <begin position="724"/>
        <end position="744"/>
    </location>
</feature>
<comment type="subcellular location">
    <subcellularLocation>
        <location evidence="1">Nucleus</location>
    </subcellularLocation>
</comment>
<organism evidence="9 11">
    <name type="scientific">Neospora caninum (strain Liverpool)</name>
    <dbReference type="NCBI Taxonomy" id="572307"/>
    <lineage>
        <taxon>Eukaryota</taxon>
        <taxon>Sar</taxon>
        <taxon>Alveolata</taxon>
        <taxon>Apicomplexa</taxon>
        <taxon>Conoidasida</taxon>
        <taxon>Coccidia</taxon>
        <taxon>Eucoccidiorida</taxon>
        <taxon>Eimeriorina</taxon>
        <taxon>Sarcocystidae</taxon>
        <taxon>Neospora</taxon>
    </lineage>
</organism>
<evidence type="ECO:0000256" key="1">
    <source>
        <dbReference type="ARBA" id="ARBA00004123"/>
    </source>
</evidence>
<dbReference type="PANTHER" id="PTHR12172:SF0">
    <property type="entry name" value="CELL CYCLE CHECKPOINT PROTEIN RAD17"/>
    <property type="match status" value="1"/>
</dbReference>
<feature type="region of interest" description="Disordered" evidence="8">
    <location>
        <begin position="1"/>
        <end position="35"/>
    </location>
</feature>
<gene>
    <name evidence="10" type="ORF">BN1204_021700</name>
    <name evidence="9" type="ORF">NCLIV_021700</name>
</gene>
<sequence length="1848" mass="195230">MTTLRNADPAEEYGASRGGVSSPLASGPAWFSDKKAGDSLLRGALNGYLGAVSASMQTPHRRAHRSREDSQAEARSTGRNGERNTSGGAPRDRTEANNKGGAVFLDLTVSSSSDEDSPNRTLERRLHGQSQCRVPPSGDRSCGGSEEVENETGQTNSHLRSLSFLRRRRAENPDARPKSPDRGDVRTALRLHEKGPDESGGEGTEQAEQGSARRRRSVRAKRSGPLQPEGSKRTQADVREKKRRTLATRPEDTEETDTARSVTEIFDGRCRLGSHAQCWADKYAPQELGDLLQPPQKVQQIVSFLKPFALPSPAASPPSSAAHALHSIDARAGRDSPDFSPGERGDGGSRARRPDAAQGPPCPLVCVIQGPSGSGKRSLVATVAAALGLAVVEWEEDASGIPERQGGIPDDIPTSSLGDSLLLFLSQAQSKAPLATLTVPPSLGGIRDHARVSSGLGTPRDGGGGAGKAACSPRETQKAPKPSDVPACELASRPVSRDPAGRGVEPHTCSANQSFLCKSADPSASCPDTSSCGRLAAAQGQPRHVALLRHLPVTLFQRSPAFVRKASAYLENLISQHASGHNTRGGTSADGSAPSRFQPLVICIGNSREESQGLQKILPGNALGQAGILHVKLNPVATTKLRQFLLRVLICEGILSAHASPHCAALPASKVAGLLASLPPSLDLLSILHLSNGDVRHALTSLQFAAAGALTSVSPRPHPSFRAVPRENEYAPRKGVEEADERASSRALPVENPPRERRRRDQQPSAPVGASRRAKPAETEATGTEETAPERAVGHDTVEKRASLEGGKDERWGLFHALGKILYNKRLLRPEQLHRGLPSESQAVARPDKAQAVRDSPTFPSSSFAGSTLFSSFASRSSPSCSATFLPAAEVSKPPSPGSATSTKAACGALPARSAEAPSAPGFTSDWSCVCRVSPRGGGALVTGPRREERTRLEEQRLLGSLPSGSTATSPEVARLPPGVVLDAPPDLDLADLDDIFDAMDSLSELDGDVGPLASAQPVRCSSTSPLNSSLSLAASHAAPRASPVSPCSSSPRSPPLLSSARWPSPGPVSSPSAFIGAAPAPPASASPSLAAFSKREQNWNAGTSQLPLALETCAPVPSPPNAHACGVQTSGQEPPEGAPERERCACLLLLQREEAAVKREEAKWTDGGDSRHSYALFDGLCSSFLWLLPLHARSPLTSSCQPPGENPLISPSPFPPSGSPSPSPASSLRSGASLSSVASSSRAASSAVVAQAPWSLLFRKTTRPELYFSPEKLLEETPCDFDHFVLLLQENFLFFFSDVFDVAALSAHLADADALFGKVGLYSGYGAARSGEGDPGTPHMSRLRAWFFAVVSSRAVLDSNTHPCSPGSWPELGGVARSRLNFFSFKKSRALSLRRQMATRLHVWCTYTAGVQRGLGDLLVRFPVGDAPARLSEGNDEGAAIPGICADRVSNPVNIAAGNAERHLRGTCLGDSGHAVSFRPGSLNLPFAPLPSAAPFQRDTPCTQGVHTPECRRPSSMPSSVLVPHLPSPTGAFPKRRCGGSDILPVARQPVVSHMAAGRGSVGFEGTKEGGRSPRYMGGLWRGMNGVLGLSASRFFTEVLPYVTNRARAMQRRDKGSAWSATQSGPRRGVGRAGGAVSVHPEQASGRCLWLSRYPQQPENEVSRRTREVEGDDGDGQDLFSRGCLDFLCGIEAPILERLRRSGSWDKRGGSSGFQRSFGTEQPHAQCQTLSMDGEDEEEDPDPTEALLEAWGGYLPLPASLLSGRGLLSGVHTPGQQTDRESRVGEWTAGLPASGYAHSAVEHSTAEPGSPGFSGPRPHSTHFQRGSSENGGVEQIANATEDDIEEA</sequence>
<dbReference type="Gene3D" id="3.40.50.300">
    <property type="entry name" value="P-loop containing nucleotide triphosphate hydrolases"/>
    <property type="match status" value="1"/>
</dbReference>
<keyword evidence="4" id="KW-0227">DNA damage</keyword>
<reference evidence="10" key="4">
    <citation type="journal article" date="2015" name="PLoS ONE">
        <title>Comprehensive Evaluation of Toxoplasma gondii VEG and Neospora caninum LIV Genomes with Tachyzoite Stage Transcriptome and Proteome Defines Novel Transcript Features.</title>
        <authorList>
            <person name="Ramaprasad A."/>
            <person name="Mourier T."/>
            <person name="Naeem R."/>
            <person name="Malas T.B."/>
            <person name="Moussa E."/>
            <person name="Panigrahi A."/>
            <person name="Vermont S.J."/>
            <person name="Otto T.D."/>
            <person name="Wastling J."/>
            <person name="Pain A."/>
        </authorList>
    </citation>
    <scope>NUCLEOTIDE SEQUENCE</scope>
    <source>
        <strain evidence="10">Liverpool</strain>
    </source>
</reference>
<keyword evidence="6" id="KW-0539">Nucleus</keyword>
<dbReference type="GO" id="GO:0006281">
    <property type="term" value="P:DNA repair"/>
    <property type="evidence" value="ECO:0007669"/>
    <property type="project" value="InterPro"/>
</dbReference>
<dbReference type="InParanoid" id="F0VF87"/>
<feature type="compositionally biased region" description="Acidic residues" evidence="8">
    <location>
        <begin position="1734"/>
        <end position="1744"/>
    </location>
</feature>
<feature type="compositionally biased region" description="Polar residues" evidence="8">
    <location>
        <begin position="1822"/>
        <end position="1831"/>
    </location>
</feature>
<feature type="region of interest" description="Disordered" evidence="8">
    <location>
        <begin position="714"/>
        <end position="804"/>
    </location>
</feature>
<dbReference type="PANTHER" id="PTHR12172">
    <property type="entry name" value="CELL CYCLE CHECKPOINT PROTEIN RAD17"/>
    <property type="match status" value="1"/>
</dbReference>
<evidence type="ECO:0000256" key="5">
    <source>
        <dbReference type="ARBA" id="ARBA00022840"/>
    </source>
</evidence>
<dbReference type="GO" id="GO:0033314">
    <property type="term" value="P:mitotic DNA replication checkpoint signaling"/>
    <property type="evidence" value="ECO:0007669"/>
    <property type="project" value="TreeGrafter"/>
</dbReference>
<feature type="compositionally biased region" description="Basic and acidic residues" evidence="8">
    <location>
        <begin position="230"/>
        <end position="240"/>
    </location>
</feature>
<feature type="compositionally biased region" description="Low complexity" evidence="8">
    <location>
        <begin position="310"/>
        <end position="325"/>
    </location>
</feature>
<dbReference type="GO" id="GO:0000077">
    <property type="term" value="P:DNA damage checkpoint signaling"/>
    <property type="evidence" value="ECO:0007669"/>
    <property type="project" value="TreeGrafter"/>
</dbReference>
<feature type="region of interest" description="Disordered" evidence="8">
    <location>
        <begin position="1796"/>
        <end position="1848"/>
    </location>
</feature>
<dbReference type="EMBL" id="LN714481">
    <property type="protein sequence ID" value="CEL66352.1"/>
    <property type="molecule type" value="Genomic_DNA"/>
</dbReference>
<dbReference type="eggNOG" id="ENOG502QYQZ">
    <property type="taxonomic scope" value="Eukaryota"/>
</dbReference>
<dbReference type="GO" id="GO:0003689">
    <property type="term" value="F:DNA clamp loader activity"/>
    <property type="evidence" value="ECO:0007669"/>
    <property type="project" value="TreeGrafter"/>
</dbReference>
<protein>
    <recommendedName>
        <fullName evidence="12">Rad17 cell cycle checkpoint protein</fullName>
    </recommendedName>
</protein>
<dbReference type="Proteomes" id="UP000007494">
    <property type="component" value="Chromosome VIIa"/>
</dbReference>
<name>F0VF87_NEOCL</name>
<reference evidence="9" key="2">
    <citation type="submission" date="2011-03" db="EMBL/GenBank/DDBJ databases">
        <title>Comparative genomics and transcriptomics of Neospora caninum and Toxoplasma gondii.</title>
        <authorList>
            <person name="Reid A.J."/>
            <person name="Sohal A."/>
            <person name="Harris D."/>
            <person name="Quail M."/>
            <person name="Sanders M."/>
            <person name="Berriman M."/>
            <person name="Wastling J.M."/>
            <person name="Pain A."/>
        </authorList>
    </citation>
    <scope>NUCLEOTIDE SEQUENCE</scope>
    <source>
        <strain evidence="9">Liverpool</strain>
    </source>
</reference>
<proteinExistence type="inferred from homology"/>
<feature type="region of interest" description="Disordered" evidence="8">
    <location>
        <begin position="838"/>
        <end position="862"/>
    </location>
</feature>
<feature type="region of interest" description="Disordered" evidence="8">
    <location>
        <begin position="1501"/>
        <end position="1522"/>
    </location>
</feature>
<feature type="compositionally biased region" description="Basic and acidic residues" evidence="8">
    <location>
        <begin position="117"/>
        <end position="126"/>
    </location>
</feature>
<feature type="region of interest" description="Disordered" evidence="8">
    <location>
        <begin position="1614"/>
        <end position="1641"/>
    </location>
</feature>
<feature type="region of interest" description="Disordered" evidence="8">
    <location>
        <begin position="1040"/>
        <end position="1081"/>
    </location>
</feature>
<evidence type="ECO:0000313" key="10">
    <source>
        <dbReference type="EMBL" id="CEL66352.1"/>
    </source>
</evidence>
<feature type="region of interest" description="Disordered" evidence="8">
    <location>
        <begin position="1705"/>
        <end position="1745"/>
    </location>
</feature>
<evidence type="ECO:0000256" key="3">
    <source>
        <dbReference type="ARBA" id="ARBA00022741"/>
    </source>
</evidence>
<keyword evidence="3" id="KW-0547">Nucleotide-binding</keyword>
<feature type="compositionally biased region" description="Basic residues" evidence="8">
    <location>
        <begin position="212"/>
        <end position="222"/>
    </location>
</feature>
<reference evidence="11" key="3">
    <citation type="journal article" date="2012" name="PLoS Pathog.">
        <title>Comparative genomics of the apicomplexan parasites Toxoplasma gondii and Neospora caninum: Coccidia differing in host range and transmission strategy.</title>
        <authorList>
            <person name="Reid A.J."/>
            <person name="Vermont S.J."/>
            <person name="Cotton J.A."/>
            <person name="Harris D."/>
            <person name="Hill-Cawthorne G.A."/>
            <person name="Konen-Waisman S."/>
            <person name="Latham S.M."/>
            <person name="Mourier T."/>
            <person name="Norton R."/>
            <person name="Quail M.A."/>
            <person name="Sanders M."/>
            <person name="Shanmugam D."/>
            <person name="Sohal A."/>
            <person name="Wasmuth J.D."/>
            <person name="Brunk B."/>
            <person name="Grigg M.E."/>
            <person name="Howard J.C."/>
            <person name="Parkinson J."/>
            <person name="Roos D.S."/>
            <person name="Trees A.J."/>
            <person name="Berriman M."/>
            <person name="Pain A."/>
            <person name="Wastling J.M."/>
        </authorList>
    </citation>
    <scope>NUCLEOTIDE SEQUENCE [LARGE SCALE GENOMIC DNA]</scope>
    <source>
        <strain evidence="11">Liverpool</strain>
    </source>
</reference>
<dbReference type="GeneID" id="13444382"/>
<feature type="compositionally biased region" description="Basic and acidic residues" evidence="8">
    <location>
        <begin position="170"/>
        <end position="197"/>
    </location>
</feature>